<comment type="function">
    <text evidence="3">A helicase/nuclease that prepares dsDNA breaks (DSB) for recombinational DNA repair. Binds to DSBs and unwinds DNA via a highly rapid and processive ATP-dependent bidirectional helicase activity. Unwinds dsDNA until it encounters a Chi (crossover hotspot instigator) sequence from the 3' direction. Cuts ssDNA a few nucleotides 3' to the Chi site. The properties and activities of the enzyme are changed at Chi. The Chi-altered holoenzyme produces a long 3'-ssDNA overhang and facilitates RecA-binding to the ssDNA for homologous DNA recombination and repair. Holoenzyme degrades any linearized DNA that is unable to undergo homologous recombination. In the holoenzyme this subunit has ssDNA-dependent ATPase and 5'-3' helicase activity. When added to pre-assembled RecBC greatly stimulates nuclease activity and augments holoenzyme processivity. Negatively regulates the RecA-loading ability of RecBCD.</text>
</comment>
<dbReference type="EC" id="5.6.2.3" evidence="3"/>
<dbReference type="SUPFAM" id="SSF52540">
    <property type="entry name" value="P-loop containing nucleoside triphosphate hydrolases"/>
    <property type="match status" value="1"/>
</dbReference>
<comment type="miscellaneous">
    <text evidence="3">In the RecBCD complex, RecB has a slow 3'-5' helicase, an exonuclease activity and loads RecA onto ssDNA, RecD has a fast 5'-3' helicase activity, while RecC stimulates the ATPase and processivity of the RecB helicase and contributes to recognition of the Chi site.</text>
</comment>
<keyword evidence="3" id="KW-0413">Isomerase</keyword>
<dbReference type="PANTHER" id="PTHR43788:SF6">
    <property type="entry name" value="DNA HELICASE B"/>
    <property type="match status" value="1"/>
</dbReference>
<dbReference type="GO" id="GO:0017116">
    <property type="term" value="F:single-stranded DNA helicase activity"/>
    <property type="evidence" value="ECO:0007669"/>
    <property type="project" value="TreeGrafter"/>
</dbReference>
<evidence type="ECO:0000256" key="1">
    <source>
        <dbReference type="ARBA" id="ARBA00022741"/>
    </source>
</evidence>
<dbReference type="InterPro" id="IPR027785">
    <property type="entry name" value="UvrD-like_helicase_C"/>
</dbReference>
<dbReference type="GO" id="GO:0003677">
    <property type="term" value="F:DNA binding"/>
    <property type="evidence" value="ECO:0007669"/>
    <property type="project" value="UniProtKB-UniRule"/>
</dbReference>
<dbReference type="GO" id="GO:0008854">
    <property type="term" value="F:exodeoxyribonuclease V activity"/>
    <property type="evidence" value="ECO:0007669"/>
    <property type="project" value="InterPro"/>
</dbReference>
<accession>A0A7S6VTT9</accession>
<comment type="subunit">
    <text evidence="3">Heterotrimer of RecB, RecC and RecD. All subunits contribute to DNA-binding.</text>
</comment>
<keyword evidence="6" id="KW-1185">Reference proteome</keyword>
<keyword evidence="3" id="KW-0540">Nuclease</keyword>
<keyword evidence="1 3" id="KW-0547">Nucleotide-binding</keyword>
<reference evidence="5 6" key="1">
    <citation type="submission" date="2020-02" db="EMBL/GenBank/DDBJ databases">
        <title>Tigecycline-resistant Acinetobacter species from pigs and migratory birds.</title>
        <authorList>
            <person name="Chen C."/>
            <person name="Sun J."/>
            <person name="Liao X.-P."/>
            <person name="Liu Y.-H."/>
        </authorList>
    </citation>
    <scope>NUCLEOTIDE SEQUENCE [LARGE SCALE GENOMIC DNA]</scope>
    <source>
        <strain evidence="5 6">YH12207_T</strain>
    </source>
</reference>
<keyword evidence="3" id="KW-0227">DNA damage</keyword>
<comment type="catalytic activity">
    <reaction evidence="3">
        <text>ATP + H2O = ADP + phosphate + H(+)</text>
        <dbReference type="Rhea" id="RHEA:13065"/>
        <dbReference type="ChEBI" id="CHEBI:15377"/>
        <dbReference type="ChEBI" id="CHEBI:15378"/>
        <dbReference type="ChEBI" id="CHEBI:30616"/>
        <dbReference type="ChEBI" id="CHEBI:43474"/>
        <dbReference type="ChEBI" id="CHEBI:456216"/>
        <dbReference type="EC" id="5.6.2.3"/>
    </reaction>
</comment>
<feature type="binding site" evidence="3">
    <location>
        <begin position="172"/>
        <end position="179"/>
    </location>
    <ligand>
        <name>ATP</name>
        <dbReference type="ChEBI" id="CHEBI:30616"/>
    </ligand>
</feature>
<evidence type="ECO:0000259" key="4">
    <source>
        <dbReference type="Pfam" id="PF13538"/>
    </source>
</evidence>
<dbReference type="GO" id="GO:0009338">
    <property type="term" value="C:exodeoxyribonuclease V complex"/>
    <property type="evidence" value="ECO:0007669"/>
    <property type="project" value="InterPro"/>
</dbReference>
<dbReference type="CDD" id="cd17933">
    <property type="entry name" value="DEXSc_RecD-like"/>
    <property type="match status" value="1"/>
</dbReference>
<evidence type="ECO:0000256" key="3">
    <source>
        <dbReference type="HAMAP-Rule" id="MF_01487"/>
    </source>
</evidence>
<dbReference type="CDD" id="cd18809">
    <property type="entry name" value="SF1_C_RecD"/>
    <property type="match status" value="1"/>
</dbReference>
<sequence length="608" mass="69626">MNYVVDKFVENSVDNSEDNCVENSQNLENELPQWVSNWTNYLLQQYLNNEKLHEDSFKIISEILMTSLQGDSCLKRERQNVDNLTPLFIDENEIHDKNQQQQRVAPFVFDDEYLYLYRYWQLEKRLAQQVIRLKQQHIEQISTQDFDHLLSDLHQKNALNMVSQNAFNIITGGPGTGKTYTLARIIAVLHQALPNIRIAMAAPTGKAAQRMGEALQKSLSDPKLQGFGLSLDVFKPVTIHRLLGLGNQHMPRFHLTQPLPYDVIVVDEASMLDLNLATMLFEAVPENCRLILLGDANQLASVDVGSVLADLQRVPMLQDNRVNLVTTHRFKQDAAIGKFAHFIQQSHLVEHSQSQLLQDFEQHIVTQKPIQKIELSAQMRDVVQLEYLPEQIPHDLYRTYYQKLVLGFQDYFNSLKAYLEDIESPQQIEKVIQAFDQYRILTAVRHGGLGLKAINAEMENTLLSTIPQIYRQGDWYVGRPVMMDYNDYQLGLSNGDIGICFKHRQDLEQFEVYFPSLDKWIVASRLPKSIQTAFALTIHKSQGSEFQHTMVILDAAAQKTLSQELLYTAITRAKSVVSLLVEAGAFHQALTVATQRQSGLIKKIKNLY</sequence>
<keyword evidence="3 5" id="KW-0378">Hydrolase</keyword>
<dbReference type="Pfam" id="PF13538">
    <property type="entry name" value="UvrD_C_2"/>
    <property type="match status" value="1"/>
</dbReference>
<keyword evidence="2 3" id="KW-0067">ATP-binding</keyword>
<dbReference type="InterPro" id="IPR027417">
    <property type="entry name" value="P-loop_NTPase"/>
</dbReference>
<dbReference type="EMBL" id="CP048659">
    <property type="protein sequence ID" value="QOW44799.1"/>
    <property type="molecule type" value="Genomic_DNA"/>
</dbReference>
<gene>
    <name evidence="3 5" type="primary">recD</name>
    <name evidence="5" type="ORF">G0028_02170</name>
</gene>
<dbReference type="GO" id="GO:0043139">
    <property type="term" value="F:5'-3' DNA helicase activity"/>
    <property type="evidence" value="ECO:0007669"/>
    <property type="project" value="UniProtKB-UniRule"/>
</dbReference>
<dbReference type="PANTHER" id="PTHR43788">
    <property type="entry name" value="DNA2/NAM7 HELICASE FAMILY MEMBER"/>
    <property type="match status" value="1"/>
</dbReference>
<evidence type="ECO:0000313" key="5">
    <source>
        <dbReference type="EMBL" id="QOW44799.1"/>
    </source>
</evidence>
<dbReference type="HAMAP" id="MF_01487">
    <property type="entry name" value="RecD"/>
    <property type="match status" value="1"/>
</dbReference>
<dbReference type="AlphaFoldDB" id="A0A7S6VTT9"/>
<name>A0A7S6VTT9_9GAMM</name>
<keyword evidence="3" id="KW-0234">DNA repair</keyword>
<dbReference type="GO" id="GO:0005524">
    <property type="term" value="F:ATP binding"/>
    <property type="evidence" value="ECO:0007669"/>
    <property type="project" value="UniProtKB-UniRule"/>
</dbReference>
<dbReference type="NCBIfam" id="TIGR01447">
    <property type="entry name" value="recD"/>
    <property type="match status" value="1"/>
</dbReference>
<dbReference type="Gene3D" id="3.40.50.300">
    <property type="entry name" value="P-loop containing nucleotide triphosphate hydrolases"/>
    <property type="match status" value="2"/>
</dbReference>
<dbReference type="InterPro" id="IPR050534">
    <property type="entry name" value="Coronavir_polyprotein_1ab"/>
</dbReference>
<comment type="similarity">
    <text evidence="3">Belongs to the RecD family.</text>
</comment>
<keyword evidence="3" id="KW-0347">Helicase</keyword>
<dbReference type="InterPro" id="IPR006344">
    <property type="entry name" value="RecD"/>
</dbReference>
<organism evidence="5 6">
    <name type="scientific">Acinetobacter piscicola</name>
    <dbReference type="NCBI Taxonomy" id="2006115"/>
    <lineage>
        <taxon>Bacteria</taxon>
        <taxon>Pseudomonadati</taxon>
        <taxon>Pseudomonadota</taxon>
        <taxon>Gammaproteobacteria</taxon>
        <taxon>Moraxellales</taxon>
        <taxon>Moraxellaceae</taxon>
        <taxon>Acinetobacter</taxon>
    </lineage>
</organism>
<keyword evidence="3" id="KW-0238">DNA-binding</keyword>
<dbReference type="GO" id="GO:0000724">
    <property type="term" value="P:double-strand break repair via homologous recombination"/>
    <property type="evidence" value="ECO:0007669"/>
    <property type="project" value="UniProtKB-UniRule"/>
</dbReference>
<dbReference type="Pfam" id="PF13245">
    <property type="entry name" value="AAA_19"/>
    <property type="match status" value="1"/>
</dbReference>
<keyword evidence="3" id="KW-0269">Exonuclease</keyword>
<protein>
    <recommendedName>
        <fullName evidence="3">RecBCD enzyme subunit RecD</fullName>
        <ecNumber evidence="3">5.6.2.3</ecNumber>
    </recommendedName>
    <alternativeName>
        <fullName evidence="3">DNA 5'-3' helicase subunit RecD</fullName>
    </alternativeName>
    <alternativeName>
        <fullName evidence="3">Exonuclease V subunit RecD</fullName>
        <shortName evidence="3">ExoV subunit RecD</shortName>
    </alternativeName>
    <alternativeName>
        <fullName evidence="3">Helicase/nuclease RecBCD subunit RecD</fullName>
    </alternativeName>
</protein>
<evidence type="ECO:0000256" key="2">
    <source>
        <dbReference type="ARBA" id="ARBA00022840"/>
    </source>
</evidence>
<dbReference type="Proteomes" id="UP000593966">
    <property type="component" value="Chromosome"/>
</dbReference>
<feature type="domain" description="UvrD-like helicase C-terminal" evidence="4">
    <location>
        <begin position="533"/>
        <end position="578"/>
    </location>
</feature>
<evidence type="ECO:0000313" key="6">
    <source>
        <dbReference type="Proteomes" id="UP000593966"/>
    </source>
</evidence>
<dbReference type="Gene3D" id="2.30.30.940">
    <property type="match status" value="1"/>
</dbReference>
<proteinExistence type="inferred from homology"/>